<gene>
    <name evidence="1" type="ORF">EV202_12717</name>
</gene>
<reference evidence="1 2" key="1">
    <citation type="submission" date="2019-03" db="EMBL/GenBank/DDBJ databases">
        <title>Genomic Encyclopedia of Type Strains, Phase IV (KMG-IV): sequencing the most valuable type-strain genomes for metagenomic binning, comparative biology and taxonomic classification.</title>
        <authorList>
            <person name="Goeker M."/>
        </authorList>
    </citation>
    <scope>NUCLEOTIDE SEQUENCE [LARGE SCALE GENOMIC DNA]</scope>
    <source>
        <strain evidence="1 2">DSM 23917</strain>
    </source>
</reference>
<evidence type="ECO:0000313" key="2">
    <source>
        <dbReference type="Proteomes" id="UP000295600"/>
    </source>
</evidence>
<name>A0A4R2LIA4_9BACE</name>
<proteinExistence type="predicted"/>
<evidence type="ECO:0000313" key="1">
    <source>
        <dbReference type="EMBL" id="TCO88134.1"/>
    </source>
</evidence>
<comment type="caution">
    <text evidence="1">The sequence shown here is derived from an EMBL/GenBank/DDBJ whole genome shotgun (WGS) entry which is preliminary data.</text>
</comment>
<accession>A0A4R2LIA4</accession>
<dbReference type="Proteomes" id="UP000295600">
    <property type="component" value="Unassembled WGS sequence"/>
</dbReference>
<dbReference type="AlphaFoldDB" id="A0A4R2LIA4"/>
<sequence>METLRFEHIKHYERYLPGMMREEQAATYIHQVYDYLELMKPDTILNIQADEVKLPWFLVAVGAFLAAQNHWMEFELNDDYTRLRRVRVPPNFLKAMRRLSAIG</sequence>
<dbReference type="EMBL" id="SLXB01000027">
    <property type="protein sequence ID" value="TCO88134.1"/>
    <property type="molecule type" value="Genomic_DNA"/>
</dbReference>
<protein>
    <submittedName>
        <fullName evidence="1">Uncharacterized protein</fullName>
    </submittedName>
</protein>
<organism evidence="1 2">
    <name type="scientific">Prevotella heparinolytica</name>
    <dbReference type="NCBI Taxonomy" id="28113"/>
    <lineage>
        <taxon>Bacteria</taxon>
        <taxon>Pseudomonadati</taxon>
        <taxon>Bacteroidota</taxon>
        <taxon>Bacteroidia</taxon>
        <taxon>Bacteroidales</taxon>
        <taxon>Bacteroidaceae</taxon>
        <taxon>Bacteroides</taxon>
    </lineage>
</organism>